<evidence type="ECO:0000313" key="11">
    <source>
        <dbReference type="Proteomes" id="UP000236291"/>
    </source>
</evidence>
<evidence type="ECO:0000256" key="9">
    <source>
        <dbReference type="RuleBase" id="RU361169"/>
    </source>
</evidence>
<keyword evidence="7" id="KW-0961">Cell wall biogenesis/degradation</keyword>
<dbReference type="PROSITE" id="PS00502">
    <property type="entry name" value="POLYGALACTURONASE"/>
    <property type="match status" value="1"/>
</dbReference>
<proteinExistence type="inferred from homology"/>
<organism evidence="10 11">
    <name type="scientific">Trifolium pratense</name>
    <name type="common">Red clover</name>
    <dbReference type="NCBI Taxonomy" id="57577"/>
    <lineage>
        <taxon>Eukaryota</taxon>
        <taxon>Viridiplantae</taxon>
        <taxon>Streptophyta</taxon>
        <taxon>Embryophyta</taxon>
        <taxon>Tracheophyta</taxon>
        <taxon>Spermatophyta</taxon>
        <taxon>Magnoliopsida</taxon>
        <taxon>eudicotyledons</taxon>
        <taxon>Gunneridae</taxon>
        <taxon>Pentapetalae</taxon>
        <taxon>rosids</taxon>
        <taxon>fabids</taxon>
        <taxon>Fabales</taxon>
        <taxon>Fabaceae</taxon>
        <taxon>Papilionoideae</taxon>
        <taxon>50 kb inversion clade</taxon>
        <taxon>NPAAA clade</taxon>
        <taxon>Hologalegina</taxon>
        <taxon>IRL clade</taxon>
        <taxon>Trifolieae</taxon>
        <taxon>Trifolium</taxon>
    </lineage>
</organism>
<evidence type="ECO:0000256" key="7">
    <source>
        <dbReference type="ARBA" id="ARBA00023316"/>
    </source>
</evidence>
<keyword evidence="6 9" id="KW-0326">Glycosidase</keyword>
<dbReference type="InterPro" id="IPR000743">
    <property type="entry name" value="Glyco_hydro_28"/>
</dbReference>
<evidence type="ECO:0000256" key="5">
    <source>
        <dbReference type="ARBA" id="ARBA00022801"/>
    </source>
</evidence>
<comment type="caution">
    <text evidence="10">The sequence shown here is derived from an EMBL/GenBank/DDBJ whole genome shotgun (WGS) entry which is preliminary data.</text>
</comment>
<feature type="active site" evidence="8">
    <location>
        <position position="59"/>
    </location>
</feature>
<dbReference type="GO" id="GO:0004650">
    <property type="term" value="F:polygalacturonase activity"/>
    <property type="evidence" value="ECO:0007669"/>
    <property type="project" value="InterPro"/>
</dbReference>
<evidence type="ECO:0000256" key="8">
    <source>
        <dbReference type="PROSITE-ProRule" id="PRU10052"/>
    </source>
</evidence>
<sequence>MGTIVPYPYPTHCHPLCRCSTPSRIRHQDMPNLRRDDCISIVDGSKNLRATDITCGPGHGISIGSLGEGGAKEFVSGITVNGAKFSGTTNGVRIKTWQGGSGSASNIKFQNIQMNNVTNPIIIDQNYCDQESPCQQQKSSVQIRNVLYQNIKGTSASDVAVQFNCSQNFPCQGIVLQNIDLELEGGGEAKASCNNVKLSYRGNVSPRCNYIEEMNELGGLKRLIE</sequence>
<gene>
    <name evidence="10" type="ORF">L195_g049831</name>
</gene>
<dbReference type="STRING" id="57577.A0A2K3JQQ7"/>
<dbReference type="PROSITE" id="PS00626">
    <property type="entry name" value="RCC1_2"/>
    <property type="match status" value="1"/>
</dbReference>
<accession>A0A2K3JQQ7</accession>
<comment type="similarity">
    <text evidence="2 9">Belongs to the glycosyl hydrolase 28 family.</text>
</comment>
<keyword evidence="5 9" id="KW-0378">Hydrolase</keyword>
<dbReference type="InterPro" id="IPR011050">
    <property type="entry name" value="Pectin_lyase_fold/virulence"/>
</dbReference>
<evidence type="ECO:0000256" key="3">
    <source>
        <dbReference type="ARBA" id="ARBA00022512"/>
    </source>
</evidence>
<dbReference type="EMBL" id="ASHM01074319">
    <property type="protein sequence ID" value="PNX56338.1"/>
    <property type="molecule type" value="Genomic_DNA"/>
</dbReference>
<dbReference type="AlphaFoldDB" id="A0A2K3JQQ7"/>
<dbReference type="PANTHER" id="PTHR31375">
    <property type="match status" value="1"/>
</dbReference>
<dbReference type="Proteomes" id="UP000236291">
    <property type="component" value="Unassembled WGS sequence"/>
</dbReference>
<reference evidence="10 11" key="2">
    <citation type="journal article" date="2017" name="Front. Plant Sci.">
        <title>Gene Classification and Mining of Molecular Markers Useful in Red Clover (Trifolium pratense) Breeding.</title>
        <authorList>
            <person name="Istvanek J."/>
            <person name="Dluhosova J."/>
            <person name="Dluhos P."/>
            <person name="Patkova L."/>
            <person name="Nedelnik J."/>
            <person name="Repkova J."/>
        </authorList>
    </citation>
    <scope>NUCLEOTIDE SEQUENCE [LARGE SCALE GENOMIC DNA]</scope>
    <source>
        <strain evidence="11">cv. Tatra</strain>
        <tissue evidence="10">Young leaves</tissue>
    </source>
</reference>
<dbReference type="SUPFAM" id="SSF51126">
    <property type="entry name" value="Pectin lyase-like"/>
    <property type="match status" value="1"/>
</dbReference>
<reference evidence="10 11" key="1">
    <citation type="journal article" date="2014" name="Am. J. Bot.">
        <title>Genome assembly and annotation for red clover (Trifolium pratense; Fabaceae).</title>
        <authorList>
            <person name="Istvanek J."/>
            <person name="Jaros M."/>
            <person name="Krenek A."/>
            <person name="Repkova J."/>
        </authorList>
    </citation>
    <scope>NUCLEOTIDE SEQUENCE [LARGE SCALE GENOMIC DNA]</scope>
    <source>
        <strain evidence="11">cv. Tatra</strain>
        <tissue evidence="10">Young leaves</tissue>
    </source>
</reference>
<keyword evidence="4" id="KW-0964">Secreted</keyword>
<dbReference type="GO" id="GO:0005975">
    <property type="term" value="P:carbohydrate metabolic process"/>
    <property type="evidence" value="ECO:0007669"/>
    <property type="project" value="InterPro"/>
</dbReference>
<dbReference type="InterPro" id="IPR012334">
    <property type="entry name" value="Pectin_lyas_fold"/>
</dbReference>
<evidence type="ECO:0000256" key="2">
    <source>
        <dbReference type="ARBA" id="ARBA00008834"/>
    </source>
</evidence>
<evidence type="ECO:0000256" key="6">
    <source>
        <dbReference type="ARBA" id="ARBA00023295"/>
    </source>
</evidence>
<evidence type="ECO:0000313" key="10">
    <source>
        <dbReference type="EMBL" id="PNX56338.1"/>
    </source>
</evidence>
<dbReference type="Pfam" id="PF00295">
    <property type="entry name" value="Glyco_hydro_28"/>
    <property type="match status" value="1"/>
</dbReference>
<evidence type="ECO:0000256" key="4">
    <source>
        <dbReference type="ARBA" id="ARBA00022525"/>
    </source>
</evidence>
<dbReference type="Gene3D" id="2.160.20.10">
    <property type="entry name" value="Single-stranded right-handed beta-helix, Pectin lyase-like"/>
    <property type="match status" value="1"/>
</dbReference>
<evidence type="ECO:0000256" key="1">
    <source>
        <dbReference type="ARBA" id="ARBA00004191"/>
    </source>
</evidence>
<protein>
    <submittedName>
        <fullName evidence="10">Polygalacturonase-like protein</fullName>
    </submittedName>
</protein>
<dbReference type="InterPro" id="IPR000408">
    <property type="entry name" value="Reg_chr_condens"/>
</dbReference>
<keyword evidence="3" id="KW-0134">Cell wall</keyword>
<dbReference type="FunFam" id="2.160.20.10:FF:000111">
    <property type="entry name" value="Pectin lyase-like superfamily protein"/>
    <property type="match status" value="1"/>
</dbReference>
<name>A0A2K3JQQ7_TRIPR</name>
<comment type="subcellular location">
    <subcellularLocation>
        <location evidence="1">Secreted</location>
        <location evidence="1">Cell wall</location>
    </subcellularLocation>
</comment>
<dbReference type="GO" id="GO:0071555">
    <property type="term" value="P:cell wall organization"/>
    <property type="evidence" value="ECO:0007669"/>
    <property type="project" value="UniProtKB-KW"/>
</dbReference>